<evidence type="ECO:0000313" key="2">
    <source>
        <dbReference type="EMBL" id="RHZ77472.1"/>
    </source>
</evidence>
<dbReference type="Proteomes" id="UP000266861">
    <property type="component" value="Unassembled WGS sequence"/>
</dbReference>
<organism evidence="2 3">
    <name type="scientific">Diversispora epigaea</name>
    <dbReference type="NCBI Taxonomy" id="1348612"/>
    <lineage>
        <taxon>Eukaryota</taxon>
        <taxon>Fungi</taxon>
        <taxon>Fungi incertae sedis</taxon>
        <taxon>Mucoromycota</taxon>
        <taxon>Glomeromycotina</taxon>
        <taxon>Glomeromycetes</taxon>
        <taxon>Diversisporales</taxon>
        <taxon>Diversisporaceae</taxon>
        <taxon>Diversispora</taxon>
    </lineage>
</organism>
<name>A0A397IRP5_9GLOM</name>
<protein>
    <submittedName>
        <fullName evidence="2">Uncharacterized protein</fullName>
    </submittedName>
</protein>
<comment type="caution">
    <text evidence="2">The sequence shown here is derived from an EMBL/GenBank/DDBJ whole genome shotgun (WGS) entry which is preliminary data.</text>
</comment>
<proteinExistence type="predicted"/>
<accession>A0A397IRP5</accession>
<sequence>MNNNNNSMDNSATASTTRKRGRLRKEKATLPIASTTSTSTSTSAPAPDAKKRGRPRKVQKVEVTDCQKITNIKNFIIKNHPSVANGSEEIADDSPESMKMAKKLWENVINYEKKYLA</sequence>
<feature type="compositionally biased region" description="Low complexity" evidence="1">
    <location>
        <begin position="1"/>
        <end position="16"/>
    </location>
</feature>
<evidence type="ECO:0000256" key="1">
    <source>
        <dbReference type="SAM" id="MobiDB-lite"/>
    </source>
</evidence>
<feature type="region of interest" description="Disordered" evidence="1">
    <location>
        <begin position="1"/>
        <end position="62"/>
    </location>
</feature>
<dbReference type="AlphaFoldDB" id="A0A397IRP5"/>
<feature type="compositionally biased region" description="Low complexity" evidence="1">
    <location>
        <begin position="34"/>
        <end position="43"/>
    </location>
</feature>
<gene>
    <name evidence="2" type="ORF">Glove_177g100</name>
</gene>
<dbReference type="EMBL" id="PQFF01000167">
    <property type="protein sequence ID" value="RHZ77472.1"/>
    <property type="molecule type" value="Genomic_DNA"/>
</dbReference>
<keyword evidence="3" id="KW-1185">Reference proteome</keyword>
<reference evidence="2 3" key="1">
    <citation type="submission" date="2018-08" db="EMBL/GenBank/DDBJ databases">
        <title>Genome and evolution of the arbuscular mycorrhizal fungus Diversispora epigaea (formerly Glomus versiforme) and its bacterial endosymbionts.</title>
        <authorList>
            <person name="Sun X."/>
            <person name="Fei Z."/>
            <person name="Harrison M."/>
        </authorList>
    </citation>
    <scope>NUCLEOTIDE SEQUENCE [LARGE SCALE GENOMIC DNA]</scope>
    <source>
        <strain evidence="2 3">IT104</strain>
    </source>
</reference>
<evidence type="ECO:0000313" key="3">
    <source>
        <dbReference type="Proteomes" id="UP000266861"/>
    </source>
</evidence>